<keyword evidence="5" id="KW-0694">RNA-binding</keyword>
<evidence type="ECO:0000256" key="3">
    <source>
        <dbReference type="ARBA" id="ARBA00022737"/>
    </source>
</evidence>
<dbReference type="Gene3D" id="3.30.420.610">
    <property type="entry name" value="LOTUS domain-like"/>
    <property type="match status" value="2"/>
</dbReference>
<dbReference type="InterPro" id="IPR002999">
    <property type="entry name" value="Tudor"/>
</dbReference>
<dbReference type="GO" id="GO:0007283">
    <property type="term" value="P:spermatogenesis"/>
    <property type="evidence" value="ECO:0007669"/>
    <property type="project" value="UniProtKB-KW"/>
</dbReference>
<feature type="region of interest" description="Disordered" evidence="6">
    <location>
        <begin position="89"/>
        <end position="145"/>
    </location>
</feature>
<feature type="domain" description="DRBM" evidence="7">
    <location>
        <begin position="264"/>
        <end position="336"/>
    </location>
</feature>
<feature type="domain" description="HTH OST-type" evidence="9">
    <location>
        <begin position="5"/>
        <end position="78"/>
    </location>
</feature>
<dbReference type="GO" id="GO:0030154">
    <property type="term" value="P:cell differentiation"/>
    <property type="evidence" value="ECO:0007669"/>
    <property type="project" value="UniProtKB-ARBA"/>
</dbReference>
<dbReference type="SUPFAM" id="SSF54768">
    <property type="entry name" value="dsRNA-binding domain-like"/>
    <property type="match status" value="1"/>
</dbReference>
<feature type="region of interest" description="Disordered" evidence="6">
    <location>
        <begin position="165"/>
        <end position="253"/>
    </location>
</feature>
<dbReference type="InterPro" id="IPR014720">
    <property type="entry name" value="dsRBD_dom"/>
</dbReference>
<dbReference type="Pfam" id="PF00035">
    <property type="entry name" value="dsrm"/>
    <property type="match status" value="1"/>
</dbReference>
<dbReference type="Gene3D" id="2.40.50.90">
    <property type="match status" value="4"/>
</dbReference>
<accession>A0A8K0EG36</accession>
<evidence type="ECO:0000259" key="7">
    <source>
        <dbReference type="PROSITE" id="PS50137"/>
    </source>
</evidence>
<dbReference type="CDD" id="cd08824">
    <property type="entry name" value="LOTUS"/>
    <property type="match status" value="1"/>
</dbReference>
<evidence type="ECO:0000256" key="6">
    <source>
        <dbReference type="SAM" id="MobiDB-lite"/>
    </source>
</evidence>
<dbReference type="PROSITE" id="PS51644">
    <property type="entry name" value="HTH_OST"/>
    <property type="match status" value="1"/>
</dbReference>
<comment type="subcellular location">
    <subcellularLocation>
        <location evidence="1">Cytoplasm</location>
    </subcellularLocation>
</comment>
<dbReference type="Gene3D" id="2.30.30.140">
    <property type="match status" value="4"/>
</dbReference>
<dbReference type="SMART" id="SM00333">
    <property type="entry name" value="TUDOR"/>
    <property type="match status" value="4"/>
</dbReference>
<feature type="region of interest" description="Disordered" evidence="6">
    <location>
        <begin position="464"/>
        <end position="489"/>
    </location>
</feature>
<sequence>MDEKRAKNVVAMLRAVLQSSKEGVLASRVQGEYRGITGDFLPYKQLGFHSLDAYMQSIPDVARIARNREGEVVYHAVADASTLHIQRLKAGEKSNKRRKPSKGFKYNLQRRPAQTHNRFSRKPPSPHFPRFHPSPKTFGGRPSYFNRPQPVTSFVTSYLNRPQPIRSSVPSYVSRPQPIRSSVPSYVSRPQQIGSSFTRPTSVPQPSKPAIGHQQGERKTSFDVPPRFQRQNEQTQNTANNTPPSTATSAPAVSSTSPVLALGIYRSLLSQYCQKFSLPPPQYVTTLELVPGRENRFIGQVTVNDMVFRCPESEGTTLKKDAMMAAAKMALEHFGVTVQLNKVPETTKLPVQETQSTARPVPVSETRKPSCEVTQSAPKKTQPVPAPPKALPRTKGEEELAKMIKQLFKNRPKGIWAARLPAEFKARFKEDFPDYAKNKLQFWPDVVRTDSYNGPVIYFPVEETAEETPTREEHPKPQQNLNGNHPPKPDNNEFLAKMMNKFQHTKTMSITIEGSGKVELLYLKIPFREEEEEETEQLGCLKSVVSVVVRPAELPSVGTKSQVFVSHFESPDCFYVHSKDCAVDDIQRVMTELYKDVSVSPPSSYSLGTSCAAQFTLDDSWCRAVLTQPPGGAVEQGEDCYFVQYVDFGNSEFVGKKRIQRLVVRAVQHPAQALPCQLHMVQSNQTWSQAAKDRFQELAREDVELTMSVTAAEGDRFQELTREDVELTMSVTAAEGDRCAVHLQLPGGEDVVDRLVREQLLPLSLPESVPLPDEQFLQVLVVDCNNTTEVVVRISEESFRAELKEFVREMTEYYNTNTSPAPDKVLEGYIYAAFEATEGVWCRVQAVDVENDMVKCYFLDFGDTDVLTVSSLRLLNLRFSTQPVQVLKVQLAGLQDFSTDPEVLSKLFDLVAGKNCFAEIEERGPVPVVTFYDTGTDEDINVNELCLSVVDARDLAPTIPGIGEKLAGNVQFVDSSGLIYFTSPGPGLDKLEELMATADQQTSVTEAGVTSPELGKIYYSWFSQDHCWYRAEVTALLAEDKVSVRYVDFGNSETLEKSSLRSLQSNPQLACLPPQALRCRLAELPPEGGEWTQVGANFLTCLCKEADEDTICTIQPVQEPTIDGVLTVEMVLTSGDQVCQVNRYLQEQPHLFSPAQPGAKSDKLNNNLAKSRPTSVASVSQTSRSSRSVSPCSSVSSGSVFASPCTSPVPTCISQKPDVVSSTFYNLPSNQNSALEEDTALADRISQLNVVEDQEAMDVSHTDNLSSPRVPTLDLPGKGRMLNVYIEDAIGPDHFVLRPFDNMELVEKLESDMDDFYENNVFPAADCAPNAGALYAAFVEDTDTWQRVCVKDIAQNGDVSIWGLDKGGYHVVSPSNLRPLDGQFCVLPAQAMMGQLGGVAPAKGPKWSPSAEELFCELVQKKAFIGLLLSAPRYAGRKGHFRQVSLKLRLIDTSNSDRDILVEDILVSKGHAQVLSK</sequence>
<evidence type="ECO:0000259" key="8">
    <source>
        <dbReference type="PROSITE" id="PS50304"/>
    </source>
</evidence>
<evidence type="ECO:0000256" key="2">
    <source>
        <dbReference type="ARBA" id="ARBA00022490"/>
    </source>
</evidence>
<dbReference type="PROSITE" id="PS50304">
    <property type="entry name" value="TUDOR"/>
    <property type="match status" value="2"/>
</dbReference>
<dbReference type="PROSITE" id="PS50137">
    <property type="entry name" value="DS_RBD"/>
    <property type="match status" value="1"/>
</dbReference>
<gene>
    <name evidence="10" type="primary">TDRD7</name>
    <name evidence="10" type="ORF">BLAG_LOCUS9243</name>
</gene>
<feature type="compositionally biased region" description="Low complexity" evidence="6">
    <location>
        <begin position="237"/>
        <end position="253"/>
    </location>
</feature>
<reference evidence="10" key="1">
    <citation type="submission" date="2022-01" db="EMBL/GenBank/DDBJ databases">
        <authorList>
            <person name="Braso-Vives M."/>
        </authorList>
    </citation>
    <scope>NUCLEOTIDE SEQUENCE</scope>
</reference>
<dbReference type="GO" id="GO:0005737">
    <property type="term" value="C:cytoplasm"/>
    <property type="evidence" value="ECO:0007669"/>
    <property type="project" value="UniProtKB-SubCell"/>
</dbReference>
<keyword evidence="11" id="KW-1185">Reference proteome</keyword>
<dbReference type="InterPro" id="IPR041966">
    <property type="entry name" value="LOTUS-like"/>
</dbReference>
<evidence type="ECO:0000259" key="9">
    <source>
        <dbReference type="PROSITE" id="PS51644"/>
    </source>
</evidence>
<feature type="compositionally biased region" description="Low complexity" evidence="6">
    <location>
        <begin position="1174"/>
        <end position="1205"/>
    </location>
</feature>
<keyword evidence="4" id="KW-0221">Differentiation</keyword>
<dbReference type="PANTHER" id="PTHR22948:SF29">
    <property type="entry name" value="FI02030P-RELATED"/>
    <property type="match status" value="1"/>
</dbReference>
<dbReference type="FunFam" id="2.30.30.140:FF:000018">
    <property type="entry name" value="Serine/threonine-protein kinase 31"/>
    <property type="match status" value="1"/>
</dbReference>
<name>A0A8K0EG36_BRALA</name>
<proteinExistence type="predicted"/>
<dbReference type="InterPro" id="IPR025605">
    <property type="entry name" value="OST-HTH/LOTUS_dom"/>
</dbReference>
<dbReference type="Gene3D" id="3.30.160.20">
    <property type="match status" value="1"/>
</dbReference>
<keyword evidence="4" id="KW-0744">Spermatogenesis</keyword>
<dbReference type="SMART" id="SM00358">
    <property type="entry name" value="DSRM"/>
    <property type="match status" value="1"/>
</dbReference>
<feature type="domain" description="Tudor" evidence="8">
    <location>
        <begin position="1011"/>
        <end position="1070"/>
    </location>
</feature>
<evidence type="ECO:0000256" key="4">
    <source>
        <dbReference type="ARBA" id="ARBA00022871"/>
    </source>
</evidence>
<feature type="domain" description="Tudor" evidence="8">
    <location>
        <begin position="604"/>
        <end position="669"/>
    </location>
</feature>
<feature type="compositionally biased region" description="Polar residues" evidence="6">
    <location>
        <begin position="179"/>
        <end position="205"/>
    </location>
</feature>
<dbReference type="EMBL" id="OV696701">
    <property type="protein sequence ID" value="CAH1247627.1"/>
    <property type="molecule type" value="Genomic_DNA"/>
</dbReference>
<evidence type="ECO:0000313" key="10">
    <source>
        <dbReference type="EMBL" id="CAH1247627.1"/>
    </source>
</evidence>
<evidence type="ECO:0000313" key="11">
    <source>
        <dbReference type="Proteomes" id="UP000838412"/>
    </source>
</evidence>
<dbReference type="InterPro" id="IPR035437">
    <property type="entry name" value="SNase_OB-fold_sf"/>
</dbReference>
<dbReference type="OrthoDB" id="10034606at2759"/>
<organism evidence="10 11">
    <name type="scientific">Branchiostoma lanceolatum</name>
    <name type="common">Common lancelet</name>
    <name type="synonym">Amphioxus lanceolatum</name>
    <dbReference type="NCBI Taxonomy" id="7740"/>
    <lineage>
        <taxon>Eukaryota</taxon>
        <taxon>Metazoa</taxon>
        <taxon>Chordata</taxon>
        <taxon>Cephalochordata</taxon>
        <taxon>Leptocardii</taxon>
        <taxon>Amphioxiformes</taxon>
        <taxon>Branchiostomatidae</taxon>
        <taxon>Branchiostoma</taxon>
    </lineage>
</organism>
<dbReference type="Pfam" id="PF00567">
    <property type="entry name" value="TUDOR"/>
    <property type="match status" value="4"/>
</dbReference>
<dbReference type="GO" id="GO:0003723">
    <property type="term" value="F:RNA binding"/>
    <property type="evidence" value="ECO:0007669"/>
    <property type="project" value="UniProtKB-UniRule"/>
</dbReference>
<feature type="compositionally biased region" description="Polar residues" evidence="6">
    <location>
        <begin position="1164"/>
        <end position="1173"/>
    </location>
</feature>
<dbReference type="Proteomes" id="UP000838412">
    <property type="component" value="Chromosome 16"/>
</dbReference>
<dbReference type="InterPro" id="IPR050621">
    <property type="entry name" value="Tudor_domain_containing"/>
</dbReference>
<keyword evidence="3" id="KW-0677">Repeat</keyword>
<dbReference type="PANTHER" id="PTHR22948">
    <property type="entry name" value="TUDOR DOMAIN CONTAINING PROTEIN"/>
    <property type="match status" value="1"/>
</dbReference>
<feature type="region of interest" description="Disordered" evidence="6">
    <location>
        <begin position="1152"/>
        <end position="1206"/>
    </location>
</feature>
<evidence type="ECO:0000256" key="5">
    <source>
        <dbReference type="PROSITE-ProRule" id="PRU00266"/>
    </source>
</evidence>
<dbReference type="Pfam" id="PF12872">
    <property type="entry name" value="OST-HTH"/>
    <property type="match status" value="2"/>
</dbReference>
<keyword evidence="2" id="KW-0963">Cytoplasm</keyword>
<protein>
    <submittedName>
        <fullName evidence="10">TDRD7 protein</fullName>
    </submittedName>
</protein>
<feature type="region of interest" description="Disordered" evidence="6">
    <location>
        <begin position="352"/>
        <end position="395"/>
    </location>
</feature>
<dbReference type="SUPFAM" id="SSF63748">
    <property type="entry name" value="Tudor/PWWP/MBT"/>
    <property type="match status" value="4"/>
</dbReference>
<evidence type="ECO:0000256" key="1">
    <source>
        <dbReference type="ARBA" id="ARBA00004496"/>
    </source>
</evidence>